<dbReference type="AlphaFoldDB" id="A0A5M3MMP7"/>
<dbReference type="KEGG" id="cput:CONPUDRAFT_125142"/>
<evidence type="ECO:0000313" key="3">
    <source>
        <dbReference type="Proteomes" id="UP000053558"/>
    </source>
</evidence>
<reference evidence="3" key="1">
    <citation type="journal article" date="2012" name="Science">
        <title>The Paleozoic origin of enzymatic lignin decomposition reconstructed from 31 fungal genomes.</title>
        <authorList>
            <person name="Floudas D."/>
            <person name="Binder M."/>
            <person name="Riley R."/>
            <person name="Barry K."/>
            <person name="Blanchette R.A."/>
            <person name="Henrissat B."/>
            <person name="Martinez A.T."/>
            <person name="Otillar R."/>
            <person name="Spatafora J.W."/>
            <person name="Yadav J.S."/>
            <person name="Aerts A."/>
            <person name="Benoit I."/>
            <person name="Boyd A."/>
            <person name="Carlson A."/>
            <person name="Copeland A."/>
            <person name="Coutinho P.M."/>
            <person name="de Vries R.P."/>
            <person name="Ferreira P."/>
            <person name="Findley K."/>
            <person name="Foster B."/>
            <person name="Gaskell J."/>
            <person name="Glotzer D."/>
            <person name="Gorecki P."/>
            <person name="Heitman J."/>
            <person name="Hesse C."/>
            <person name="Hori C."/>
            <person name="Igarashi K."/>
            <person name="Jurgens J.A."/>
            <person name="Kallen N."/>
            <person name="Kersten P."/>
            <person name="Kohler A."/>
            <person name="Kuees U."/>
            <person name="Kumar T.K.A."/>
            <person name="Kuo A."/>
            <person name="LaButti K."/>
            <person name="Larrondo L.F."/>
            <person name="Lindquist E."/>
            <person name="Ling A."/>
            <person name="Lombard V."/>
            <person name="Lucas S."/>
            <person name="Lundell T."/>
            <person name="Martin R."/>
            <person name="McLaughlin D.J."/>
            <person name="Morgenstern I."/>
            <person name="Morin E."/>
            <person name="Murat C."/>
            <person name="Nagy L.G."/>
            <person name="Nolan M."/>
            <person name="Ohm R.A."/>
            <person name="Patyshakuliyeva A."/>
            <person name="Rokas A."/>
            <person name="Ruiz-Duenas F.J."/>
            <person name="Sabat G."/>
            <person name="Salamov A."/>
            <person name="Samejima M."/>
            <person name="Schmutz J."/>
            <person name="Slot J.C."/>
            <person name="St John F."/>
            <person name="Stenlid J."/>
            <person name="Sun H."/>
            <person name="Sun S."/>
            <person name="Syed K."/>
            <person name="Tsang A."/>
            <person name="Wiebenga A."/>
            <person name="Young D."/>
            <person name="Pisabarro A."/>
            <person name="Eastwood D.C."/>
            <person name="Martin F."/>
            <person name="Cullen D."/>
            <person name="Grigoriev I.V."/>
            <person name="Hibbett D.S."/>
        </authorList>
    </citation>
    <scope>NUCLEOTIDE SEQUENCE [LARGE SCALE GENOMIC DNA]</scope>
    <source>
        <strain evidence="3">RWD-64-598 SS2</strain>
    </source>
</reference>
<dbReference type="GO" id="GO:0005739">
    <property type="term" value="C:mitochondrion"/>
    <property type="evidence" value="ECO:0007669"/>
    <property type="project" value="TreeGrafter"/>
</dbReference>
<organism evidence="2 3">
    <name type="scientific">Coniophora puteana (strain RWD-64-598)</name>
    <name type="common">Brown rot fungus</name>
    <dbReference type="NCBI Taxonomy" id="741705"/>
    <lineage>
        <taxon>Eukaryota</taxon>
        <taxon>Fungi</taxon>
        <taxon>Dikarya</taxon>
        <taxon>Basidiomycota</taxon>
        <taxon>Agaricomycotina</taxon>
        <taxon>Agaricomycetes</taxon>
        <taxon>Agaricomycetidae</taxon>
        <taxon>Boletales</taxon>
        <taxon>Coniophorineae</taxon>
        <taxon>Coniophoraceae</taxon>
        <taxon>Coniophora</taxon>
    </lineage>
</organism>
<dbReference type="OrthoDB" id="5580261at2759"/>
<dbReference type="Pfam" id="PF10306">
    <property type="entry name" value="FLILHELTA"/>
    <property type="match status" value="1"/>
</dbReference>
<comment type="caution">
    <text evidence="2">The sequence shown here is derived from an EMBL/GenBank/DDBJ whole genome shotgun (WGS) entry which is preliminary data.</text>
</comment>
<feature type="transmembrane region" description="Helical" evidence="1">
    <location>
        <begin position="36"/>
        <end position="57"/>
    </location>
</feature>
<dbReference type="PANTHER" id="PTHR28002:SF1">
    <property type="entry name" value="MIOREX COMPLEX COMPONENT 11"/>
    <property type="match status" value="1"/>
</dbReference>
<accession>A0A5M3MMP7</accession>
<gene>
    <name evidence="2" type="ORF">CONPUDRAFT_125142</name>
</gene>
<dbReference type="GeneID" id="19199881"/>
<sequence length="192" mass="21084">MSSSSTPSNASSSRFAPYRNALKALSARTGTPLPSLIVSFGILHEVTAILPIIGIFYGARSLGVGEHIVDTIAVASAKADVNQVKKNWFLSQMHEWMDEGEQWTYRVGRRYGLFGFEQRPHGEPATPLDDATRAEMKGRLAGDVANAVFAYGATKALLPARIGLSLWFAPTFSRHVLDPVRYGLVRVLRRPK</sequence>
<dbReference type="Proteomes" id="UP000053558">
    <property type="component" value="Unassembled WGS sequence"/>
</dbReference>
<proteinExistence type="predicted"/>
<dbReference type="EMBL" id="JH711579">
    <property type="protein sequence ID" value="EIW80383.1"/>
    <property type="molecule type" value="Genomic_DNA"/>
</dbReference>
<keyword evidence="1" id="KW-0812">Transmembrane</keyword>
<protein>
    <submittedName>
        <fullName evidence="2">Uncharacterized protein</fullName>
    </submittedName>
</protein>
<dbReference type="OMA" id="REWMVEG"/>
<keyword evidence="1" id="KW-1133">Transmembrane helix</keyword>
<dbReference type="RefSeq" id="XP_007769340.1">
    <property type="nucleotide sequence ID" value="XM_007771150.1"/>
</dbReference>
<name>A0A5M3MMP7_CONPW</name>
<evidence type="ECO:0000256" key="1">
    <source>
        <dbReference type="SAM" id="Phobius"/>
    </source>
</evidence>
<evidence type="ECO:0000313" key="2">
    <source>
        <dbReference type="EMBL" id="EIW80383.1"/>
    </source>
</evidence>
<keyword evidence="1" id="KW-0472">Membrane</keyword>
<dbReference type="PANTHER" id="PTHR28002">
    <property type="entry name" value="MIOREX COMPLEX COMPONENT 11"/>
    <property type="match status" value="1"/>
</dbReference>
<keyword evidence="3" id="KW-1185">Reference proteome</keyword>
<dbReference type="InterPro" id="IPR018811">
    <property type="entry name" value="MRX11"/>
</dbReference>